<dbReference type="AlphaFoldDB" id="A0A4R2M769"/>
<keyword evidence="9" id="KW-0472">Membrane</keyword>
<dbReference type="GO" id="GO:0055085">
    <property type="term" value="P:transmembrane transport"/>
    <property type="evidence" value="ECO:0007669"/>
    <property type="project" value="InterPro"/>
</dbReference>
<dbReference type="OrthoDB" id="9792439at2"/>
<dbReference type="RefSeq" id="WP_132648789.1">
    <property type="nucleotide sequence ID" value="NZ_CP181386.1"/>
</dbReference>
<keyword evidence="7" id="KW-0653">Protein transport</keyword>
<dbReference type="PANTHER" id="PTHR33446:SF2">
    <property type="entry name" value="PROTEIN TONB"/>
    <property type="match status" value="1"/>
</dbReference>
<dbReference type="GO" id="GO:0098797">
    <property type="term" value="C:plasma membrane protein complex"/>
    <property type="evidence" value="ECO:0007669"/>
    <property type="project" value="TreeGrafter"/>
</dbReference>
<keyword evidence="6" id="KW-0812">Transmembrane</keyword>
<dbReference type="GO" id="GO:0031992">
    <property type="term" value="F:energy transducer activity"/>
    <property type="evidence" value="ECO:0007669"/>
    <property type="project" value="TreeGrafter"/>
</dbReference>
<evidence type="ECO:0000256" key="4">
    <source>
        <dbReference type="ARBA" id="ARBA00022475"/>
    </source>
</evidence>
<keyword evidence="5" id="KW-0997">Cell inner membrane</keyword>
<dbReference type="SUPFAM" id="SSF74653">
    <property type="entry name" value="TolA/TonB C-terminal domain"/>
    <property type="match status" value="1"/>
</dbReference>
<dbReference type="PANTHER" id="PTHR33446">
    <property type="entry name" value="PROTEIN TONB-RELATED"/>
    <property type="match status" value="1"/>
</dbReference>
<evidence type="ECO:0000256" key="3">
    <source>
        <dbReference type="ARBA" id="ARBA00022448"/>
    </source>
</evidence>
<reference evidence="11 12" key="1">
    <citation type="submission" date="2019-03" db="EMBL/GenBank/DDBJ databases">
        <title>Genomic Encyclopedia of Type Strains, Phase IV (KMG-IV): sequencing the most valuable type-strain genomes for metagenomic binning, comparative biology and taxonomic classification.</title>
        <authorList>
            <person name="Goeker M."/>
        </authorList>
    </citation>
    <scope>NUCLEOTIDE SEQUENCE [LARGE SCALE GENOMIC DNA]</scope>
    <source>
        <strain evidence="11 12">DSM 1709</strain>
    </source>
</reference>
<evidence type="ECO:0000256" key="8">
    <source>
        <dbReference type="ARBA" id="ARBA00022989"/>
    </source>
</evidence>
<dbReference type="GO" id="GO:0015031">
    <property type="term" value="P:protein transport"/>
    <property type="evidence" value="ECO:0007669"/>
    <property type="project" value="UniProtKB-KW"/>
</dbReference>
<sequence>MNTMALAPQLPPRRSRPAFSLVVVGAHLVLFWLALEFGVLERAMASAAPLVVQIVAPAIQREPQPEPLIPRPKIAPPPLATVPVPEVAVQRDAPAETIRVAAAPANPVPPAPAAAPAPAPVTPAIRQVPPSALRYLVEPPVAVPLASRRLRESGTVVLRVVVDVRGHPRSVTLRRSSGFPRLDEQALGAMRQARFLPCTDNGQPVECESDAPIVYELQS</sequence>
<comment type="caution">
    <text evidence="11">The sequence shown here is derived from an EMBL/GenBank/DDBJ whole genome shotgun (WGS) entry which is preliminary data.</text>
</comment>
<dbReference type="GeneID" id="99683218"/>
<proteinExistence type="inferred from homology"/>
<evidence type="ECO:0000313" key="12">
    <source>
        <dbReference type="Proteomes" id="UP000295106"/>
    </source>
</evidence>
<evidence type="ECO:0000256" key="7">
    <source>
        <dbReference type="ARBA" id="ARBA00022927"/>
    </source>
</evidence>
<evidence type="ECO:0000313" key="11">
    <source>
        <dbReference type="EMBL" id="TCP00745.1"/>
    </source>
</evidence>
<accession>A0A4R2M769</accession>
<dbReference type="PROSITE" id="PS52015">
    <property type="entry name" value="TONB_CTD"/>
    <property type="match status" value="1"/>
</dbReference>
<evidence type="ECO:0000256" key="1">
    <source>
        <dbReference type="ARBA" id="ARBA00004383"/>
    </source>
</evidence>
<gene>
    <name evidence="11" type="ORF">EV684_112183</name>
</gene>
<feature type="domain" description="TonB C-terminal" evidence="10">
    <location>
        <begin position="128"/>
        <end position="219"/>
    </location>
</feature>
<dbReference type="InterPro" id="IPR006260">
    <property type="entry name" value="TonB/TolA_C"/>
</dbReference>
<keyword evidence="8" id="KW-1133">Transmembrane helix</keyword>
<dbReference type="InterPro" id="IPR051045">
    <property type="entry name" value="TonB-dependent_transducer"/>
</dbReference>
<evidence type="ECO:0000256" key="5">
    <source>
        <dbReference type="ARBA" id="ARBA00022519"/>
    </source>
</evidence>
<dbReference type="NCBIfam" id="TIGR01352">
    <property type="entry name" value="tonB_Cterm"/>
    <property type="match status" value="1"/>
</dbReference>
<name>A0A4R2M769_RUBGE</name>
<evidence type="ECO:0000256" key="6">
    <source>
        <dbReference type="ARBA" id="ARBA00022692"/>
    </source>
</evidence>
<dbReference type="Gene3D" id="3.30.1150.10">
    <property type="match status" value="1"/>
</dbReference>
<dbReference type="Proteomes" id="UP000295106">
    <property type="component" value="Unassembled WGS sequence"/>
</dbReference>
<comment type="similarity">
    <text evidence="2">Belongs to the TonB family.</text>
</comment>
<evidence type="ECO:0000256" key="9">
    <source>
        <dbReference type="ARBA" id="ARBA00023136"/>
    </source>
</evidence>
<comment type="subcellular location">
    <subcellularLocation>
        <location evidence="1">Cell inner membrane</location>
        <topology evidence="1">Single-pass membrane protein</topology>
        <orientation evidence="1">Periplasmic side</orientation>
    </subcellularLocation>
</comment>
<dbReference type="EMBL" id="SLXD01000012">
    <property type="protein sequence ID" value="TCP00745.1"/>
    <property type="molecule type" value="Genomic_DNA"/>
</dbReference>
<dbReference type="InterPro" id="IPR037682">
    <property type="entry name" value="TonB_C"/>
</dbReference>
<organism evidence="11 12">
    <name type="scientific">Rubrivivax gelatinosus</name>
    <name type="common">Rhodocyclus gelatinosus</name>
    <name type="synonym">Rhodopseudomonas gelatinosa</name>
    <dbReference type="NCBI Taxonomy" id="28068"/>
    <lineage>
        <taxon>Bacteria</taxon>
        <taxon>Pseudomonadati</taxon>
        <taxon>Pseudomonadota</taxon>
        <taxon>Betaproteobacteria</taxon>
        <taxon>Burkholderiales</taxon>
        <taxon>Sphaerotilaceae</taxon>
        <taxon>Rubrivivax</taxon>
    </lineage>
</organism>
<protein>
    <submittedName>
        <fullName evidence="11">Outer membrane transport energization protein TonB</fullName>
    </submittedName>
</protein>
<keyword evidence="4" id="KW-1003">Cell membrane</keyword>
<evidence type="ECO:0000259" key="10">
    <source>
        <dbReference type="PROSITE" id="PS52015"/>
    </source>
</evidence>
<keyword evidence="3" id="KW-0813">Transport</keyword>
<evidence type="ECO:0000256" key="2">
    <source>
        <dbReference type="ARBA" id="ARBA00006555"/>
    </source>
</evidence>
<dbReference type="Pfam" id="PF03544">
    <property type="entry name" value="TonB_C"/>
    <property type="match status" value="1"/>
</dbReference>